<protein>
    <submittedName>
        <fullName evidence="2">Uncharacterized protein</fullName>
    </submittedName>
</protein>
<sequence>MQSQSYIPTSEQHQRRGLPLEHSTSATTNFDRRAEKQMTSPGNETAGQIDSDNRLTILFETCNLLISSALDVTVNSINPEYFADANME</sequence>
<name>A0A4Z1PA47_9PEZI</name>
<dbReference type="AlphaFoldDB" id="A0A4Z1PA47"/>
<evidence type="ECO:0000313" key="3">
    <source>
        <dbReference type="Proteomes" id="UP000298493"/>
    </source>
</evidence>
<dbReference type="EMBL" id="SNSC02000014">
    <property type="protein sequence ID" value="TID18326.1"/>
    <property type="molecule type" value="Genomic_DNA"/>
</dbReference>
<comment type="caution">
    <text evidence="2">The sequence shown here is derived from an EMBL/GenBank/DDBJ whole genome shotgun (WGS) entry which is preliminary data.</text>
</comment>
<feature type="compositionally biased region" description="Polar residues" evidence="1">
    <location>
        <begin position="1"/>
        <end position="11"/>
    </location>
</feature>
<accession>A0A4Z1PA47</accession>
<evidence type="ECO:0000313" key="2">
    <source>
        <dbReference type="EMBL" id="TID18326.1"/>
    </source>
</evidence>
<dbReference type="Proteomes" id="UP000298493">
    <property type="component" value="Unassembled WGS sequence"/>
</dbReference>
<keyword evidence="3" id="KW-1185">Reference proteome</keyword>
<organism evidence="2 3">
    <name type="scientific">Venturia nashicola</name>
    <dbReference type="NCBI Taxonomy" id="86259"/>
    <lineage>
        <taxon>Eukaryota</taxon>
        <taxon>Fungi</taxon>
        <taxon>Dikarya</taxon>
        <taxon>Ascomycota</taxon>
        <taxon>Pezizomycotina</taxon>
        <taxon>Dothideomycetes</taxon>
        <taxon>Pleosporomycetidae</taxon>
        <taxon>Venturiales</taxon>
        <taxon>Venturiaceae</taxon>
        <taxon>Venturia</taxon>
    </lineage>
</organism>
<feature type="compositionally biased region" description="Polar residues" evidence="1">
    <location>
        <begin position="37"/>
        <end position="50"/>
    </location>
</feature>
<evidence type="ECO:0000256" key="1">
    <source>
        <dbReference type="SAM" id="MobiDB-lite"/>
    </source>
</evidence>
<proteinExistence type="predicted"/>
<feature type="region of interest" description="Disordered" evidence="1">
    <location>
        <begin position="1"/>
        <end position="52"/>
    </location>
</feature>
<reference evidence="2 3" key="1">
    <citation type="submission" date="2019-04" db="EMBL/GenBank/DDBJ databases">
        <title>High contiguity whole genome sequence and gene annotation resource for two Venturia nashicola isolates.</title>
        <authorList>
            <person name="Prokchorchik M."/>
            <person name="Won K."/>
            <person name="Lee Y."/>
            <person name="Choi E.D."/>
            <person name="Segonzac C."/>
            <person name="Sohn K.H."/>
        </authorList>
    </citation>
    <scope>NUCLEOTIDE SEQUENCE [LARGE SCALE GENOMIC DNA]</scope>
    <source>
        <strain evidence="2 3">PRI2</strain>
    </source>
</reference>
<gene>
    <name evidence="2" type="ORF">E6O75_ATG06402</name>
</gene>